<name>A0A067BFL6_SAPPC</name>
<sequence>MELQAAVEKIMSDEAVSGLAWHDAKGLLLAVDGDLARRGHNGLGGLAAAADRAEDLGRDTDASPVIRIETSKRTLLVQRQDDRSVLAISTLKTDEA</sequence>
<protein>
    <submittedName>
        <fullName evidence="1">Uncharacterized protein</fullName>
    </submittedName>
</protein>
<dbReference type="EMBL" id="KK583755">
    <property type="protein sequence ID" value="KDO17164.1"/>
    <property type="molecule type" value="Genomic_DNA"/>
</dbReference>
<proteinExistence type="predicted"/>
<dbReference type="Gene3D" id="3.30.450.30">
    <property type="entry name" value="Dynein light chain 2a, cytoplasmic"/>
    <property type="match status" value="1"/>
</dbReference>
<dbReference type="KEGG" id="spar:SPRG_17439"/>
<dbReference type="OrthoDB" id="76862at2759"/>
<dbReference type="Pfam" id="PF16672">
    <property type="entry name" value="LAMTOR5"/>
    <property type="match status" value="1"/>
</dbReference>
<dbReference type="AlphaFoldDB" id="A0A067BFL6"/>
<evidence type="ECO:0000313" key="2">
    <source>
        <dbReference type="Proteomes" id="UP000030745"/>
    </source>
</evidence>
<reference evidence="1 2" key="1">
    <citation type="journal article" date="2013" name="PLoS Genet.">
        <title>Distinctive expansion of potential virulence genes in the genome of the oomycete fish pathogen Saprolegnia parasitica.</title>
        <authorList>
            <person name="Jiang R.H."/>
            <person name="de Bruijn I."/>
            <person name="Haas B.J."/>
            <person name="Belmonte R."/>
            <person name="Lobach L."/>
            <person name="Christie J."/>
            <person name="van den Ackerveken G."/>
            <person name="Bottin A."/>
            <person name="Bulone V."/>
            <person name="Diaz-Moreno S.M."/>
            <person name="Dumas B."/>
            <person name="Fan L."/>
            <person name="Gaulin E."/>
            <person name="Govers F."/>
            <person name="Grenville-Briggs L.J."/>
            <person name="Horner N.R."/>
            <person name="Levin J.Z."/>
            <person name="Mammella M."/>
            <person name="Meijer H.J."/>
            <person name="Morris P."/>
            <person name="Nusbaum C."/>
            <person name="Oome S."/>
            <person name="Phillips A.J."/>
            <person name="van Rooyen D."/>
            <person name="Rzeszutek E."/>
            <person name="Saraiva M."/>
            <person name="Secombes C.J."/>
            <person name="Seidl M.F."/>
            <person name="Snel B."/>
            <person name="Stassen J.H."/>
            <person name="Sykes S."/>
            <person name="Tripathy S."/>
            <person name="van den Berg H."/>
            <person name="Vega-Arreguin J.C."/>
            <person name="Wawra S."/>
            <person name="Young S.K."/>
            <person name="Zeng Q."/>
            <person name="Dieguez-Uribeondo J."/>
            <person name="Russ C."/>
            <person name="Tyler B.M."/>
            <person name="van West P."/>
        </authorList>
    </citation>
    <scope>NUCLEOTIDE SEQUENCE [LARGE SCALE GENOMIC DNA]</scope>
    <source>
        <strain evidence="1 2">CBS 223.65</strain>
    </source>
</reference>
<evidence type="ECO:0000313" key="1">
    <source>
        <dbReference type="EMBL" id="KDO17164.1"/>
    </source>
</evidence>
<dbReference type="RefSeq" id="XP_012212126.1">
    <property type="nucleotide sequence ID" value="XM_012356736.1"/>
</dbReference>
<dbReference type="VEuPathDB" id="FungiDB:SPRG_17439"/>
<dbReference type="GeneID" id="24138981"/>
<dbReference type="InterPro" id="IPR024135">
    <property type="entry name" value="LAMTOR5"/>
</dbReference>
<dbReference type="Proteomes" id="UP000030745">
    <property type="component" value="Unassembled WGS sequence"/>
</dbReference>
<keyword evidence="2" id="KW-1185">Reference proteome</keyword>
<gene>
    <name evidence="1" type="ORF">SPRG_17439</name>
</gene>
<accession>A0A067BFL6</accession>
<dbReference type="GO" id="GO:0071986">
    <property type="term" value="C:Ragulator complex"/>
    <property type="evidence" value="ECO:0007669"/>
    <property type="project" value="InterPro"/>
</dbReference>
<organism evidence="1 2">
    <name type="scientific">Saprolegnia parasitica (strain CBS 223.65)</name>
    <dbReference type="NCBI Taxonomy" id="695850"/>
    <lineage>
        <taxon>Eukaryota</taxon>
        <taxon>Sar</taxon>
        <taxon>Stramenopiles</taxon>
        <taxon>Oomycota</taxon>
        <taxon>Saprolegniomycetes</taxon>
        <taxon>Saprolegniales</taxon>
        <taxon>Saprolegniaceae</taxon>
        <taxon>Saprolegnia</taxon>
    </lineage>
</organism>